<dbReference type="PIRSF" id="PIRSF001604">
    <property type="entry name" value="LigA"/>
    <property type="match status" value="1"/>
</dbReference>
<feature type="binding site" evidence="13">
    <location>
        <position position="295"/>
    </location>
    <ligand>
        <name>NAD(+)</name>
        <dbReference type="ChEBI" id="CHEBI:57540"/>
    </ligand>
</feature>
<dbReference type="SUPFAM" id="SSF50249">
    <property type="entry name" value="Nucleic acid-binding proteins"/>
    <property type="match status" value="1"/>
</dbReference>
<keyword evidence="17" id="KW-1185">Reference proteome</keyword>
<dbReference type="InterPro" id="IPR004149">
    <property type="entry name" value="Znf_DNAligase_C4"/>
</dbReference>
<dbReference type="Gene3D" id="3.40.50.10190">
    <property type="entry name" value="BRCT domain"/>
    <property type="match status" value="1"/>
</dbReference>
<dbReference type="FunFam" id="3.30.470.30:FF:000001">
    <property type="entry name" value="DNA ligase"/>
    <property type="match status" value="1"/>
</dbReference>
<evidence type="ECO:0000256" key="1">
    <source>
        <dbReference type="ARBA" id="ARBA00012722"/>
    </source>
</evidence>
<accession>A0A561DX17</accession>
<comment type="caution">
    <text evidence="16">The sequence shown here is derived from an EMBL/GenBank/DDBJ whole genome shotgun (WGS) entry which is preliminary data.</text>
</comment>
<dbReference type="PANTHER" id="PTHR23389:SF9">
    <property type="entry name" value="DNA LIGASE"/>
    <property type="match status" value="1"/>
</dbReference>
<evidence type="ECO:0000256" key="11">
    <source>
        <dbReference type="ARBA" id="ARBA00034005"/>
    </source>
</evidence>
<dbReference type="CDD" id="cd00114">
    <property type="entry name" value="LIGANc"/>
    <property type="match status" value="1"/>
</dbReference>
<dbReference type="SUPFAM" id="SSF47781">
    <property type="entry name" value="RuvA domain 2-like"/>
    <property type="match status" value="1"/>
</dbReference>
<feature type="binding site" evidence="13">
    <location>
        <position position="438"/>
    </location>
    <ligand>
        <name>Zn(2+)</name>
        <dbReference type="ChEBI" id="CHEBI:29105"/>
    </ligand>
</feature>
<dbReference type="InterPro" id="IPR036420">
    <property type="entry name" value="BRCT_dom_sf"/>
</dbReference>
<dbReference type="InterPro" id="IPR012340">
    <property type="entry name" value="NA-bd_OB-fold"/>
</dbReference>
<dbReference type="HAMAP" id="MF_01588">
    <property type="entry name" value="DNA_ligase_A"/>
    <property type="match status" value="1"/>
</dbReference>
<comment type="cofactor">
    <cofactor evidence="13">
        <name>Mg(2+)</name>
        <dbReference type="ChEBI" id="CHEBI:18420"/>
    </cofactor>
    <cofactor evidence="13">
        <name>Mn(2+)</name>
        <dbReference type="ChEBI" id="CHEBI:29035"/>
    </cofactor>
</comment>
<dbReference type="SMART" id="SM00532">
    <property type="entry name" value="LIGANc"/>
    <property type="match status" value="1"/>
</dbReference>
<dbReference type="InterPro" id="IPR010994">
    <property type="entry name" value="RuvA_2-like"/>
</dbReference>
<feature type="binding site" evidence="13">
    <location>
        <position position="432"/>
    </location>
    <ligand>
        <name>Zn(2+)</name>
        <dbReference type="ChEBI" id="CHEBI:29105"/>
    </ligand>
</feature>
<comment type="similarity">
    <text evidence="12 13">Belongs to the NAD-dependent DNA ligase family. LigA subfamily.</text>
</comment>
<keyword evidence="7 13" id="KW-0862">Zinc</keyword>
<dbReference type="Pfam" id="PF01653">
    <property type="entry name" value="DNA_ligase_aden"/>
    <property type="match status" value="1"/>
</dbReference>
<evidence type="ECO:0000256" key="3">
    <source>
        <dbReference type="ARBA" id="ARBA00022598"/>
    </source>
</evidence>
<dbReference type="Gene3D" id="6.20.10.30">
    <property type="match status" value="1"/>
</dbReference>
<dbReference type="InterPro" id="IPR001357">
    <property type="entry name" value="BRCT_dom"/>
</dbReference>
<dbReference type="Pfam" id="PF12826">
    <property type="entry name" value="HHH_2"/>
    <property type="match status" value="1"/>
</dbReference>
<evidence type="ECO:0000313" key="16">
    <source>
        <dbReference type="EMBL" id="TWE07904.1"/>
    </source>
</evidence>
<evidence type="ECO:0000256" key="13">
    <source>
        <dbReference type="HAMAP-Rule" id="MF_01588"/>
    </source>
</evidence>
<dbReference type="RefSeq" id="WP_246104705.1">
    <property type="nucleotide sequence ID" value="NZ_VIVQ01000004.1"/>
</dbReference>
<keyword evidence="3 13" id="KW-0436">Ligase</keyword>
<dbReference type="InterPro" id="IPR001679">
    <property type="entry name" value="DNA_ligase"/>
</dbReference>
<proteinExistence type="inferred from homology"/>
<evidence type="ECO:0000313" key="17">
    <source>
        <dbReference type="Proteomes" id="UP000318297"/>
    </source>
</evidence>
<dbReference type="InterPro" id="IPR013840">
    <property type="entry name" value="DNAligase_N"/>
</dbReference>
<dbReference type="Gene3D" id="2.40.50.140">
    <property type="entry name" value="Nucleic acid-binding proteins"/>
    <property type="match status" value="1"/>
</dbReference>
<dbReference type="NCBIfam" id="NF005932">
    <property type="entry name" value="PRK07956.1"/>
    <property type="match status" value="1"/>
</dbReference>
<feature type="binding site" evidence="13">
    <location>
        <position position="179"/>
    </location>
    <ligand>
        <name>NAD(+)</name>
        <dbReference type="ChEBI" id="CHEBI:57540"/>
    </ligand>
</feature>
<dbReference type="InterPro" id="IPR018239">
    <property type="entry name" value="DNA_ligase_AS"/>
</dbReference>
<dbReference type="NCBIfam" id="TIGR00575">
    <property type="entry name" value="dnlj"/>
    <property type="match status" value="1"/>
</dbReference>
<dbReference type="Gene3D" id="3.30.470.30">
    <property type="entry name" value="DNA ligase/mRNA capping enzyme"/>
    <property type="match status" value="1"/>
</dbReference>
<dbReference type="EC" id="6.5.1.2" evidence="1 13"/>
<organism evidence="16 17">
    <name type="scientific">Rudaeicoccus suwonensis</name>
    <dbReference type="NCBI Taxonomy" id="657409"/>
    <lineage>
        <taxon>Bacteria</taxon>
        <taxon>Bacillati</taxon>
        <taxon>Actinomycetota</taxon>
        <taxon>Actinomycetes</taxon>
        <taxon>Micrococcales</taxon>
        <taxon>Dermacoccaceae</taxon>
        <taxon>Rudaeicoccus</taxon>
    </lineage>
</organism>
<dbReference type="EMBL" id="VIVQ01000004">
    <property type="protein sequence ID" value="TWE07904.1"/>
    <property type="molecule type" value="Genomic_DNA"/>
</dbReference>
<feature type="active site" description="N6-AMP-lysine intermediate" evidence="13">
    <location>
        <position position="121"/>
    </location>
</feature>
<dbReference type="Pfam" id="PF03120">
    <property type="entry name" value="OB_DNA_ligase"/>
    <property type="match status" value="1"/>
</dbReference>
<keyword evidence="6 13" id="KW-0227">DNA damage</keyword>
<feature type="binding site" evidence="13">
    <location>
        <position position="413"/>
    </location>
    <ligand>
        <name>Zn(2+)</name>
        <dbReference type="ChEBI" id="CHEBI:29105"/>
    </ligand>
</feature>
<evidence type="ECO:0000256" key="9">
    <source>
        <dbReference type="ARBA" id="ARBA00023027"/>
    </source>
</evidence>
<dbReference type="PANTHER" id="PTHR23389">
    <property type="entry name" value="CHROMOSOME TRANSMISSION FIDELITY FACTOR 18"/>
    <property type="match status" value="1"/>
</dbReference>
<evidence type="ECO:0000259" key="15">
    <source>
        <dbReference type="PROSITE" id="PS50172"/>
    </source>
</evidence>
<evidence type="ECO:0000256" key="2">
    <source>
        <dbReference type="ARBA" id="ARBA00013308"/>
    </source>
</evidence>
<evidence type="ECO:0000256" key="6">
    <source>
        <dbReference type="ARBA" id="ARBA00022763"/>
    </source>
</evidence>
<dbReference type="InterPro" id="IPR033136">
    <property type="entry name" value="DNA_ligase_CS"/>
</dbReference>
<dbReference type="Gene3D" id="1.10.287.610">
    <property type="entry name" value="Helix hairpin bin"/>
    <property type="match status" value="1"/>
</dbReference>
<evidence type="ECO:0000256" key="12">
    <source>
        <dbReference type="ARBA" id="ARBA00060881"/>
    </source>
</evidence>
<dbReference type="InterPro" id="IPR013839">
    <property type="entry name" value="DNAligase_adenylation"/>
</dbReference>
<keyword evidence="13" id="KW-0464">Manganese</keyword>
<dbReference type="FunFam" id="1.10.150.20:FF:000006">
    <property type="entry name" value="DNA ligase"/>
    <property type="match status" value="1"/>
</dbReference>
<reference evidence="16 17" key="1">
    <citation type="submission" date="2019-06" db="EMBL/GenBank/DDBJ databases">
        <title>Sequencing the genomes of 1000 actinobacteria strains.</title>
        <authorList>
            <person name="Klenk H.-P."/>
        </authorList>
    </citation>
    <scope>NUCLEOTIDE SEQUENCE [LARGE SCALE GENOMIC DNA]</scope>
    <source>
        <strain evidence="16 17">DSM 19560</strain>
    </source>
</reference>
<dbReference type="SUPFAM" id="SSF52113">
    <property type="entry name" value="BRCT domain"/>
    <property type="match status" value="1"/>
</dbReference>
<keyword evidence="5 13" id="KW-0479">Metal-binding</keyword>
<protein>
    <recommendedName>
        <fullName evidence="2 13">DNA ligase</fullName>
        <ecNumber evidence="1 13">6.5.1.2</ecNumber>
    </recommendedName>
    <alternativeName>
        <fullName evidence="13">Polydeoxyribonucleotide synthase [NAD(+)]</fullName>
    </alternativeName>
</protein>
<keyword evidence="10 13" id="KW-0234">DNA repair</keyword>
<evidence type="ECO:0000256" key="10">
    <source>
        <dbReference type="ARBA" id="ARBA00023204"/>
    </source>
</evidence>
<dbReference type="Proteomes" id="UP000318297">
    <property type="component" value="Unassembled WGS sequence"/>
</dbReference>
<dbReference type="InterPro" id="IPR004150">
    <property type="entry name" value="NAD_DNA_ligase_OB"/>
</dbReference>
<feature type="binding site" evidence="13">
    <location>
        <begin position="38"/>
        <end position="42"/>
    </location>
    <ligand>
        <name>NAD(+)</name>
        <dbReference type="ChEBI" id="CHEBI:57540"/>
    </ligand>
</feature>
<dbReference type="GO" id="GO:0006281">
    <property type="term" value="P:DNA repair"/>
    <property type="evidence" value="ECO:0007669"/>
    <property type="project" value="UniProtKB-KW"/>
</dbReference>
<feature type="binding site" evidence="13">
    <location>
        <position position="416"/>
    </location>
    <ligand>
        <name>Zn(2+)</name>
        <dbReference type="ChEBI" id="CHEBI:29105"/>
    </ligand>
</feature>
<keyword evidence="4 13" id="KW-0235">DNA replication</keyword>
<evidence type="ECO:0000256" key="7">
    <source>
        <dbReference type="ARBA" id="ARBA00022833"/>
    </source>
</evidence>
<name>A0A561DX17_9MICO</name>
<sequence length="701" mass="76101">MTETDIPADARHEWTDLAEQVRAHQFAYHVKDAPTVSDGEYDVLVRRLNDLEDAHPGLRTPDSPTQQVGGMSFNTDFAAVRHVERMLSLDNVFTAEELAAWIARVERDAGGAELHFLCELKIDGLAINLLYENGRLVRGVTRGDGTTGEDVTSNVRTIEGIPEQLHGDDLPELVEIRGEVFMGMADFEQLNADLVEAGKAPFANPRNTAAGSLRQKDPRVTAGRALRMLVHGIGARRGFEIERQSQAYELLSAWGLPVTTHARVVGTAAEVQAYVEWAGANRHAVEHELDGVVVKVDEIAVQRAMGATSRAPRWAIAYKYPPEEVNTKLLDIAVNVGRTGRVTPYGVMEPVVVAGSTVANATLHNAFEVKRKGVLIGDTVVLRKAGDVIPEIVGPVVDLRDGSEREFVMPTHCPACGAQLAYEKDGDKDIRCPNARTCPSQLRERLFSLAGRGAFDIEALGWEGAIGLLESGVLSDESTLFRLTRSELSRVPVYTRAAKKTDPEDEVYDAKILSANGVRLLDNLEAAKQQPLWRVIVALSIRHVGPTAARALAAEFGSMDAIRAATREQLAATDGVGDIIAQAVIEWFEVDWHEQIVQRWAQDGVRMADERDESIEQTLEGLTVVVTGSLEAFSRDEAKEAILSRGGKAAGSVSKKTSYVVLGANAGSKADKAEQLGVPTLDEAGFVQLLQDGPAPAPQED</sequence>
<dbReference type="PROSITE" id="PS50172">
    <property type="entry name" value="BRCT"/>
    <property type="match status" value="1"/>
</dbReference>
<dbReference type="Gene3D" id="1.10.150.20">
    <property type="entry name" value="5' to 3' exonuclease, C-terminal subdomain"/>
    <property type="match status" value="2"/>
</dbReference>
<evidence type="ECO:0000256" key="4">
    <source>
        <dbReference type="ARBA" id="ARBA00022705"/>
    </source>
</evidence>
<dbReference type="GO" id="GO:0046872">
    <property type="term" value="F:metal ion binding"/>
    <property type="evidence" value="ECO:0007669"/>
    <property type="project" value="UniProtKB-KW"/>
</dbReference>
<feature type="binding site" evidence="13">
    <location>
        <position position="119"/>
    </location>
    <ligand>
        <name>NAD(+)</name>
        <dbReference type="ChEBI" id="CHEBI:57540"/>
    </ligand>
</feature>
<dbReference type="Pfam" id="PF00533">
    <property type="entry name" value="BRCT"/>
    <property type="match status" value="1"/>
</dbReference>
<feature type="binding site" evidence="13">
    <location>
        <position position="319"/>
    </location>
    <ligand>
        <name>NAD(+)</name>
        <dbReference type="ChEBI" id="CHEBI:57540"/>
    </ligand>
</feature>
<evidence type="ECO:0000256" key="14">
    <source>
        <dbReference type="RuleBase" id="RU000618"/>
    </source>
</evidence>
<feature type="binding site" evidence="13">
    <location>
        <position position="142"/>
    </location>
    <ligand>
        <name>NAD(+)</name>
        <dbReference type="ChEBI" id="CHEBI:57540"/>
    </ligand>
</feature>
<dbReference type="AlphaFoldDB" id="A0A561DX17"/>
<keyword evidence="8 13" id="KW-0460">Magnesium</keyword>
<comment type="function">
    <text evidence="13">DNA ligase that catalyzes the formation of phosphodiester linkages between 5'-phosphoryl and 3'-hydroxyl groups in double-stranded DNA using NAD as a coenzyme and as the energy source for the reaction. It is essential for DNA replication and repair of damaged DNA.</text>
</comment>
<dbReference type="SUPFAM" id="SSF56091">
    <property type="entry name" value="DNA ligase/mRNA capping enzyme, catalytic domain"/>
    <property type="match status" value="1"/>
</dbReference>
<feature type="binding site" evidence="13">
    <location>
        <begin position="88"/>
        <end position="89"/>
    </location>
    <ligand>
        <name>NAD(+)</name>
        <dbReference type="ChEBI" id="CHEBI:57540"/>
    </ligand>
</feature>
<dbReference type="InterPro" id="IPR041663">
    <property type="entry name" value="DisA/LigA_HHH"/>
</dbReference>
<dbReference type="Pfam" id="PF03119">
    <property type="entry name" value="DNA_ligase_ZBD"/>
    <property type="match status" value="1"/>
</dbReference>
<evidence type="ECO:0000256" key="5">
    <source>
        <dbReference type="ARBA" id="ARBA00022723"/>
    </source>
</evidence>
<gene>
    <name evidence="13" type="primary">ligA</name>
    <name evidence="16" type="ORF">BKA23_3271</name>
</gene>
<dbReference type="GO" id="GO:0006260">
    <property type="term" value="P:DNA replication"/>
    <property type="evidence" value="ECO:0007669"/>
    <property type="project" value="UniProtKB-KW"/>
</dbReference>
<feature type="domain" description="BRCT" evidence="15">
    <location>
        <begin position="614"/>
        <end position="693"/>
    </location>
</feature>
<comment type="catalytic activity">
    <reaction evidence="11 13 14">
        <text>NAD(+) + (deoxyribonucleotide)n-3'-hydroxyl + 5'-phospho-(deoxyribonucleotide)m = (deoxyribonucleotide)n+m + AMP + beta-nicotinamide D-nucleotide.</text>
        <dbReference type="EC" id="6.5.1.2"/>
    </reaction>
</comment>
<dbReference type="FunFam" id="2.40.50.140:FF:000012">
    <property type="entry name" value="DNA ligase"/>
    <property type="match status" value="1"/>
</dbReference>
<evidence type="ECO:0000256" key="8">
    <source>
        <dbReference type="ARBA" id="ARBA00022842"/>
    </source>
</evidence>
<keyword evidence="9 13" id="KW-0520">NAD</keyword>
<dbReference type="PROSITE" id="PS01056">
    <property type="entry name" value="DNA_LIGASE_N2"/>
    <property type="match status" value="1"/>
</dbReference>
<dbReference type="GO" id="GO:0003911">
    <property type="term" value="F:DNA ligase (NAD+) activity"/>
    <property type="evidence" value="ECO:0007669"/>
    <property type="project" value="UniProtKB-UniRule"/>
</dbReference>
<dbReference type="GO" id="GO:0005829">
    <property type="term" value="C:cytosol"/>
    <property type="evidence" value="ECO:0007669"/>
    <property type="project" value="TreeGrafter"/>
</dbReference>
<dbReference type="PROSITE" id="PS01055">
    <property type="entry name" value="DNA_LIGASE_N1"/>
    <property type="match status" value="1"/>
</dbReference>
<dbReference type="SMART" id="SM00292">
    <property type="entry name" value="BRCT"/>
    <property type="match status" value="1"/>
</dbReference>
<dbReference type="FunFam" id="3.40.50.10190:FF:000054">
    <property type="entry name" value="DNA ligase"/>
    <property type="match status" value="1"/>
</dbReference>